<keyword evidence="5" id="KW-1185">Reference proteome</keyword>
<dbReference type="InterPro" id="IPR008978">
    <property type="entry name" value="HSP20-like_chaperone"/>
</dbReference>
<evidence type="ECO:0000313" key="5">
    <source>
        <dbReference type="Proteomes" id="UP000033054"/>
    </source>
</evidence>
<evidence type="ECO:0000313" key="4">
    <source>
        <dbReference type="EMBL" id="AKD58157.1"/>
    </source>
</evidence>
<dbReference type="Gene3D" id="2.60.40.790">
    <property type="match status" value="1"/>
</dbReference>
<dbReference type="InterPro" id="IPR031107">
    <property type="entry name" value="Small_HSP"/>
</dbReference>
<dbReference type="CDD" id="cd06464">
    <property type="entry name" value="ACD_sHsps-like"/>
    <property type="match status" value="1"/>
</dbReference>
<dbReference type="HOGENOM" id="CLU_046737_8_4_10"/>
<dbReference type="PANTHER" id="PTHR11527">
    <property type="entry name" value="HEAT-SHOCK PROTEIN 20 FAMILY MEMBER"/>
    <property type="match status" value="1"/>
</dbReference>
<name>A0A0E3ZZD4_9BACT</name>
<dbReference type="EMBL" id="CP010429">
    <property type="protein sequence ID" value="AKD58157.1"/>
    <property type="molecule type" value="Genomic_DNA"/>
</dbReference>
<dbReference type="STRING" id="1379870.SD10_27920"/>
<dbReference type="OrthoDB" id="9814487at2"/>
<feature type="domain" description="SHSP" evidence="3">
    <location>
        <begin position="31"/>
        <end position="147"/>
    </location>
</feature>
<dbReference type="KEGG" id="srd:SD10_27920"/>
<dbReference type="PATRIC" id="fig|1379870.5.peg.6016"/>
<dbReference type="Proteomes" id="UP000033054">
    <property type="component" value="Chromosome"/>
</dbReference>
<organism evidence="4 5">
    <name type="scientific">Spirosoma radiotolerans</name>
    <dbReference type="NCBI Taxonomy" id="1379870"/>
    <lineage>
        <taxon>Bacteria</taxon>
        <taxon>Pseudomonadati</taxon>
        <taxon>Bacteroidota</taxon>
        <taxon>Cytophagia</taxon>
        <taxon>Cytophagales</taxon>
        <taxon>Cytophagaceae</taxon>
        <taxon>Spirosoma</taxon>
    </lineage>
</organism>
<accession>A0A0E3ZZD4</accession>
<evidence type="ECO:0000256" key="2">
    <source>
        <dbReference type="RuleBase" id="RU003616"/>
    </source>
</evidence>
<dbReference type="Pfam" id="PF00011">
    <property type="entry name" value="HSP20"/>
    <property type="match status" value="1"/>
</dbReference>
<dbReference type="InterPro" id="IPR002068">
    <property type="entry name" value="A-crystallin/Hsp20_dom"/>
</dbReference>
<dbReference type="AlphaFoldDB" id="A0A0E3ZZD4"/>
<dbReference type="PROSITE" id="PS01031">
    <property type="entry name" value="SHSP"/>
    <property type="match status" value="1"/>
</dbReference>
<protein>
    <submittedName>
        <fullName evidence="4">Heat-shock protein</fullName>
    </submittedName>
</protein>
<gene>
    <name evidence="4" type="ORF">SD10_27920</name>
</gene>
<evidence type="ECO:0000259" key="3">
    <source>
        <dbReference type="PROSITE" id="PS01031"/>
    </source>
</evidence>
<dbReference type="RefSeq" id="WP_046578675.1">
    <property type="nucleotide sequence ID" value="NZ_CP010429.1"/>
</dbReference>
<dbReference type="SUPFAM" id="SSF49764">
    <property type="entry name" value="HSP20-like chaperones"/>
    <property type="match status" value="1"/>
</dbReference>
<evidence type="ECO:0000256" key="1">
    <source>
        <dbReference type="PROSITE-ProRule" id="PRU00285"/>
    </source>
</evidence>
<comment type="similarity">
    <text evidence="1 2">Belongs to the small heat shock protein (HSP20) family.</text>
</comment>
<reference evidence="4 5" key="1">
    <citation type="journal article" date="2014" name="Curr. Microbiol.">
        <title>Spirosoma radiotolerans sp. nov., a gamma-radiation-resistant bacterium isolated from gamma ray-irradiated soil.</title>
        <authorList>
            <person name="Lee J.J."/>
            <person name="Srinivasan S."/>
            <person name="Lim S."/>
            <person name="Joe M."/>
            <person name="Im S."/>
            <person name="Bae S.I."/>
            <person name="Park K.R."/>
            <person name="Han J.H."/>
            <person name="Park S.H."/>
            <person name="Joo B.M."/>
            <person name="Park S.J."/>
            <person name="Kim M.K."/>
        </authorList>
    </citation>
    <scope>NUCLEOTIDE SEQUENCE [LARGE SCALE GENOMIC DNA]</scope>
    <source>
        <strain evidence="4 5">DG5A</strain>
    </source>
</reference>
<sequence>MNPLTRTNNHFPSLIENFFGRDMNDLFNTNGSGVTNVPAVNVVEHHDGFRIEVAAPGLKKEDFKLNLNHNNLTISGYRENQKEEQEKSAERYTRREFSYSSFQRTFTLPTSIDAEHIQATYTDGLLKIEVPKREEAKVKPPRQIEIGG</sequence>
<proteinExistence type="inferred from homology"/>